<feature type="region of interest" description="Disordered" evidence="1">
    <location>
        <begin position="1"/>
        <end position="20"/>
    </location>
</feature>
<evidence type="ECO:0000256" key="1">
    <source>
        <dbReference type="SAM" id="MobiDB-lite"/>
    </source>
</evidence>
<protein>
    <submittedName>
        <fullName evidence="2">Uncharacterized protein</fullName>
    </submittedName>
</protein>
<proteinExistence type="predicted"/>
<name>A0A0A8YXK8_ARUDO</name>
<accession>A0A0A8YXK8</accession>
<reference evidence="2" key="1">
    <citation type="submission" date="2014-09" db="EMBL/GenBank/DDBJ databases">
        <authorList>
            <person name="Magalhaes I.L.F."/>
            <person name="Oliveira U."/>
            <person name="Santos F.R."/>
            <person name="Vidigal T.H.D.A."/>
            <person name="Brescovit A.D."/>
            <person name="Santos A.J."/>
        </authorList>
    </citation>
    <scope>NUCLEOTIDE SEQUENCE</scope>
    <source>
        <tissue evidence="2">Shoot tissue taken approximately 20 cm above the soil surface</tissue>
    </source>
</reference>
<dbReference type="EMBL" id="GBRH01268680">
    <property type="protein sequence ID" value="JAD29215.1"/>
    <property type="molecule type" value="Transcribed_RNA"/>
</dbReference>
<evidence type="ECO:0000313" key="2">
    <source>
        <dbReference type="EMBL" id="JAD29215.1"/>
    </source>
</evidence>
<sequence>MKNKFKWTPKIHAKDKKKKQLNLEHKRYSQHHWCSHGLQNPKKPVRLSLNGLAISRPNSLIKF</sequence>
<dbReference type="AlphaFoldDB" id="A0A0A8YXK8"/>
<reference evidence="2" key="2">
    <citation type="journal article" date="2015" name="Data Brief">
        <title>Shoot transcriptome of the giant reed, Arundo donax.</title>
        <authorList>
            <person name="Barrero R.A."/>
            <person name="Guerrero F.D."/>
            <person name="Moolhuijzen P."/>
            <person name="Goolsby J.A."/>
            <person name="Tidwell J."/>
            <person name="Bellgard S.E."/>
            <person name="Bellgard M.I."/>
        </authorList>
    </citation>
    <scope>NUCLEOTIDE SEQUENCE</scope>
    <source>
        <tissue evidence="2">Shoot tissue taken approximately 20 cm above the soil surface</tissue>
    </source>
</reference>
<organism evidence="2">
    <name type="scientific">Arundo donax</name>
    <name type="common">Giant reed</name>
    <name type="synonym">Donax arundinaceus</name>
    <dbReference type="NCBI Taxonomy" id="35708"/>
    <lineage>
        <taxon>Eukaryota</taxon>
        <taxon>Viridiplantae</taxon>
        <taxon>Streptophyta</taxon>
        <taxon>Embryophyta</taxon>
        <taxon>Tracheophyta</taxon>
        <taxon>Spermatophyta</taxon>
        <taxon>Magnoliopsida</taxon>
        <taxon>Liliopsida</taxon>
        <taxon>Poales</taxon>
        <taxon>Poaceae</taxon>
        <taxon>PACMAD clade</taxon>
        <taxon>Arundinoideae</taxon>
        <taxon>Arundineae</taxon>
        <taxon>Arundo</taxon>
    </lineage>
</organism>